<feature type="transmembrane region" description="Helical" evidence="26">
    <location>
        <begin position="344"/>
        <end position="364"/>
    </location>
</feature>
<dbReference type="GO" id="GO:0015293">
    <property type="term" value="F:symporter activity"/>
    <property type="evidence" value="ECO:0007669"/>
    <property type="project" value="UniProtKB-KW"/>
</dbReference>
<keyword evidence="14" id="KW-0968">Cytoplasmic vesicle</keyword>
<dbReference type="GO" id="GO:0006820">
    <property type="term" value="P:monoatomic anion transport"/>
    <property type="evidence" value="ECO:0007669"/>
    <property type="project" value="TreeGrafter"/>
</dbReference>
<feature type="transmembrane region" description="Helical" evidence="26">
    <location>
        <begin position="252"/>
        <end position="271"/>
    </location>
</feature>
<dbReference type="InterPro" id="IPR036259">
    <property type="entry name" value="MFS_trans_sf"/>
</dbReference>
<dbReference type="SUPFAM" id="SSF103473">
    <property type="entry name" value="MFS general substrate transporter"/>
    <property type="match status" value="1"/>
</dbReference>
<keyword evidence="9 26" id="KW-1133">Transmembrane helix</keyword>
<keyword evidence="5" id="KW-0813">Transport</keyword>
<dbReference type="Proteomes" id="UP000507470">
    <property type="component" value="Unassembled WGS sequence"/>
</dbReference>
<evidence type="ECO:0000256" key="4">
    <source>
        <dbReference type="ARBA" id="ARBA00004656"/>
    </source>
</evidence>
<keyword evidence="12" id="KW-0325">Glycoprotein</keyword>
<evidence type="ECO:0000256" key="9">
    <source>
        <dbReference type="ARBA" id="ARBA00022989"/>
    </source>
</evidence>
<evidence type="ECO:0000256" key="15">
    <source>
        <dbReference type="ARBA" id="ARBA00050101"/>
    </source>
</evidence>
<evidence type="ECO:0000256" key="14">
    <source>
        <dbReference type="ARBA" id="ARBA00023329"/>
    </source>
</evidence>
<evidence type="ECO:0000256" key="12">
    <source>
        <dbReference type="ARBA" id="ARBA00023180"/>
    </source>
</evidence>
<dbReference type="InterPro" id="IPR050382">
    <property type="entry name" value="MFS_Na/Anion_cotransporter"/>
</dbReference>
<dbReference type="GO" id="GO:0016323">
    <property type="term" value="C:basolateral plasma membrane"/>
    <property type="evidence" value="ECO:0007669"/>
    <property type="project" value="UniProtKB-SubCell"/>
</dbReference>
<feature type="transmembrane region" description="Helical" evidence="26">
    <location>
        <begin position="473"/>
        <end position="500"/>
    </location>
</feature>
<feature type="domain" description="Major facilitator superfamily (MFS) profile" evidence="27">
    <location>
        <begin position="77"/>
        <end position="536"/>
    </location>
</feature>
<keyword evidence="13" id="KW-0458">Lysosome</keyword>
<keyword evidence="8" id="KW-0769">Symport</keyword>
<evidence type="ECO:0000256" key="24">
    <source>
        <dbReference type="ARBA" id="ARBA00081195"/>
    </source>
</evidence>
<dbReference type="PANTHER" id="PTHR11662:SF399">
    <property type="entry name" value="FI19708P1-RELATED"/>
    <property type="match status" value="1"/>
</dbReference>
<evidence type="ECO:0000256" key="2">
    <source>
        <dbReference type="ARBA" id="ARBA00004554"/>
    </source>
</evidence>
<comment type="catalytic activity">
    <reaction evidence="17">
        <text>N-acetylneuraminate(in) + H(+)(in) = N-acetylneuraminate(out) + H(+)(out)</text>
        <dbReference type="Rhea" id="RHEA:28987"/>
        <dbReference type="ChEBI" id="CHEBI:15378"/>
        <dbReference type="ChEBI" id="CHEBI:35418"/>
    </reaction>
    <physiologicalReaction direction="right-to-left" evidence="17">
        <dbReference type="Rhea" id="RHEA:28989"/>
    </physiologicalReaction>
</comment>
<dbReference type="Pfam" id="PF07690">
    <property type="entry name" value="MFS_1"/>
    <property type="match status" value="1"/>
</dbReference>
<dbReference type="OrthoDB" id="2985014at2759"/>
<evidence type="ECO:0000256" key="23">
    <source>
        <dbReference type="ARBA" id="ARBA00080244"/>
    </source>
</evidence>
<feature type="transmembrane region" description="Helical" evidence="26">
    <location>
        <begin position="277"/>
        <end position="296"/>
    </location>
</feature>
<evidence type="ECO:0000256" key="18">
    <source>
        <dbReference type="ARBA" id="ARBA00051403"/>
    </source>
</evidence>
<dbReference type="InterPro" id="IPR020846">
    <property type="entry name" value="MFS_dom"/>
</dbReference>
<sequence>MYEEKQLEICDEKNKRADLIRGKCTIVLVLFRRGKTFFITTKFQCKEMEEGTAHALVPNGQGNLEINRESVPLFGSSRFALAILGFFGLLNMYAMLVNINVAIVCMVNRTAIYTTDNSTVNQNEDSNCFRQKDNSSDVSTIPGGELNWDPEIQGYVLGGFYWGYLITQMPAGWIATRYGGKMVTGWSMFISMIFTLLTPFAARTSFIFAVVVRIVIGICTGAVFPAIHSLLGNWVPPSERTKFTAMTYSGTQFGIVVTFALGSLLCAHGFAGGWPSIFYVCGISSFIWFILWMWFVSDTPAEHKRISKEEKEYLMVLLADSTHDTKKKELHVPWLAIAKSMPNYAIVVSNITCDWGLYTLLTYIPTYMNDVLKLDITTNGLFSSLPYIVFWATVFCGGWLADFFRNRKLMSTTNTRKVFDTVAKLVPASMLIGLGYVDCSQTALAIVLIILAVSSAGFQYSGWVVNHIDIAPSYAGILLGISNSLASTTGIISPIIVGAITEKAQTRAEWQIVFYIAAGIYLFGAIFYIIFASGELQPWAQEPVTISIPLEEQSAGNLMDDDDDM</sequence>
<feature type="transmembrane region" description="Helical" evidence="26">
    <location>
        <begin position="183"/>
        <end position="201"/>
    </location>
</feature>
<proteinExistence type="predicted"/>
<evidence type="ECO:0000256" key="21">
    <source>
        <dbReference type="ARBA" id="ARBA00056891"/>
    </source>
</evidence>
<dbReference type="FunFam" id="1.20.1250.20:FF:000003">
    <property type="entry name" value="Solute carrier family 17 member 3"/>
    <property type="match status" value="1"/>
</dbReference>
<feature type="transmembrane region" description="Helical" evidence="26">
    <location>
        <begin position="207"/>
        <end position="231"/>
    </location>
</feature>
<comment type="function">
    <text evidence="21">Receptor for CM101, a polysaccharide produced by group B Streptococcus with antipathoangiogenic properties.</text>
</comment>
<dbReference type="GO" id="GO:0005765">
    <property type="term" value="C:lysosomal membrane"/>
    <property type="evidence" value="ECO:0007669"/>
    <property type="project" value="UniProtKB-SubCell"/>
</dbReference>
<dbReference type="PROSITE" id="PS50850">
    <property type="entry name" value="MFS"/>
    <property type="match status" value="1"/>
</dbReference>
<evidence type="ECO:0000256" key="17">
    <source>
        <dbReference type="ARBA" id="ARBA00050625"/>
    </source>
</evidence>
<dbReference type="GO" id="GO:0030672">
    <property type="term" value="C:synaptic vesicle membrane"/>
    <property type="evidence" value="ECO:0007669"/>
    <property type="project" value="UniProtKB-SubCell"/>
</dbReference>
<dbReference type="InterPro" id="IPR011701">
    <property type="entry name" value="MFS"/>
</dbReference>
<evidence type="ECO:0000256" key="3">
    <source>
        <dbReference type="ARBA" id="ARBA00004638"/>
    </source>
</evidence>
<evidence type="ECO:0000256" key="16">
    <source>
        <dbReference type="ARBA" id="ARBA00050554"/>
    </source>
</evidence>
<feature type="transmembrane region" description="Helical" evidence="26">
    <location>
        <begin position="79"/>
        <end position="99"/>
    </location>
</feature>
<evidence type="ECO:0000256" key="8">
    <source>
        <dbReference type="ARBA" id="ARBA00022847"/>
    </source>
</evidence>
<evidence type="ECO:0000256" key="20">
    <source>
        <dbReference type="ARBA" id="ARBA00051612"/>
    </source>
</evidence>
<evidence type="ECO:0000313" key="28">
    <source>
        <dbReference type="EMBL" id="CAC5397170.1"/>
    </source>
</evidence>
<comment type="catalytic activity">
    <reaction evidence="20">
        <text>D-glucuronate(out) + H(+)(out) = D-glucuronate(in) + H(+)(in)</text>
        <dbReference type="Rhea" id="RHEA:72591"/>
        <dbReference type="ChEBI" id="CHEBI:15378"/>
        <dbReference type="ChEBI" id="CHEBI:58720"/>
    </reaction>
    <physiologicalReaction direction="left-to-right" evidence="20">
        <dbReference type="Rhea" id="RHEA:72592"/>
    </physiologicalReaction>
</comment>
<gene>
    <name evidence="28" type="ORF">MCOR_31630</name>
</gene>
<comment type="catalytic activity">
    <reaction evidence="16">
        <text>L-aspartate(out) = L-aspartate(in)</text>
        <dbReference type="Rhea" id="RHEA:66332"/>
        <dbReference type="ChEBI" id="CHEBI:29991"/>
    </reaction>
    <physiologicalReaction direction="left-to-right" evidence="16">
        <dbReference type="Rhea" id="RHEA:66333"/>
    </physiologicalReaction>
</comment>
<feature type="transmembrane region" description="Helical" evidence="26">
    <location>
        <begin position="384"/>
        <end position="404"/>
    </location>
</feature>
<keyword evidence="11 26" id="KW-0472">Membrane</keyword>
<name>A0A6J8CQI2_MYTCO</name>
<dbReference type="GO" id="GO:0046942">
    <property type="term" value="P:carboxylic acid transport"/>
    <property type="evidence" value="ECO:0007669"/>
    <property type="project" value="UniProtKB-ARBA"/>
</dbReference>
<dbReference type="CDD" id="cd17318">
    <property type="entry name" value="MFS_SLC17"/>
    <property type="match status" value="1"/>
</dbReference>
<reference evidence="28 29" key="1">
    <citation type="submission" date="2020-06" db="EMBL/GenBank/DDBJ databases">
        <authorList>
            <person name="Li R."/>
            <person name="Bekaert M."/>
        </authorList>
    </citation>
    <scope>NUCLEOTIDE SEQUENCE [LARGE SCALE GENOMIC DNA]</scope>
    <source>
        <strain evidence="29">wild</strain>
    </source>
</reference>
<dbReference type="EMBL" id="CACVKT020005666">
    <property type="protein sequence ID" value="CAC5397170.1"/>
    <property type="molecule type" value="Genomic_DNA"/>
</dbReference>
<evidence type="ECO:0000256" key="26">
    <source>
        <dbReference type="SAM" id="Phobius"/>
    </source>
</evidence>
<comment type="catalytic activity">
    <reaction evidence="15">
        <text>2 nitrate(out) + H(+)(out) = 2 nitrate(in) + H(+)(in)</text>
        <dbReference type="Rhea" id="RHEA:71539"/>
        <dbReference type="ChEBI" id="CHEBI:15378"/>
        <dbReference type="ChEBI" id="CHEBI:17632"/>
    </reaction>
    <physiologicalReaction direction="left-to-right" evidence="15">
        <dbReference type="Rhea" id="RHEA:71540"/>
    </physiologicalReaction>
</comment>
<evidence type="ECO:0000313" key="29">
    <source>
        <dbReference type="Proteomes" id="UP000507470"/>
    </source>
</evidence>
<dbReference type="AlphaFoldDB" id="A0A6J8CQI2"/>
<dbReference type="FunFam" id="1.20.1250.20:FF:000067">
    <property type="entry name" value="sialin isoform X2"/>
    <property type="match status" value="1"/>
</dbReference>
<organism evidence="28 29">
    <name type="scientific">Mytilus coruscus</name>
    <name type="common">Sea mussel</name>
    <dbReference type="NCBI Taxonomy" id="42192"/>
    <lineage>
        <taxon>Eukaryota</taxon>
        <taxon>Metazoa</taxon>
        <taxon>Spiralia</taxon>
        <taxon>Lophotrochozoa</taxon>
        <taxon>Mollusca</taxon>
        <taxon>Bivalvia</taxon>
        <taxon>Autobranchia</taxon>
        <taxon>Pteriomorphia</taxon>
        <taxon>Mytilida</taxon>
        <taxon>Mytiloidea</taxon>
        <taxon>Mytilidae</taxon>
        <taxon>Mytilinae</taxon>
        <taxon>Mytilus</taxon>
    </lineage>
</organism>
<keyword evidence="6" id="KW-1003">Cell membrane</keyword>
<evidence type="ECO:0000256" key="5">
    <source>
        <dbReference type="ARBA" id="ARBA00022448"/>
    </source>
</evidence>
<evidence type="ECO:0000256" key="25">
    <source>
        <dbReference type="ARBA" id="ARBA00081925"/>
    </source>
</evidence>
<dbReference type="PANTHER" id="PTHR11662">
    <property type="entry name" value="SOLUTE CARRIER FAMILY 17"/>
    <property type="match status" value="1"/>
</dbReference>
<evidence type="ECO:0000256" key="6">
    <source>
        <dbReference type="ARBA" id="ARBA00022475"/>
    </source>
</evidence>
<evidence type="ECO:0000256" key="10">
    <source>
        <dbReference type="ARBA" id="ARBA00023018"/>
    </source>
</evidence>
<comment type="subcellular location">
    <subcellularLocation>
        <location evidence="2">Basolateral cell membrane</location>
        <topology evidence="2">Multi-pass membrane protein</topology>
    </subcellularLocation>
    <subcellularLocation>
        <location evidence="3">Cytoplasmic vesicle</location>
        <location evidence="3">Secretory vesicle membrane</location>
        <topology evidence="3">Multi-pass membrane protein</topology>
    </subcellularLocation>
    <subcellularLocation>
        <location evidence="1">Cytoplasmic vesicle</location>
        <location evidence="1">Secretory vesicle</location>
        <location evidence="1">Synaptic vesicle membrane</location>
    </subcellularLocation>
    <subcellularLocation>
        <location evidence="4">Lysosome membrane</location>
    </subcellularLocation>
</comment>
<evidence type="ECO:0000256" key="11">
    <source>
        <dbReference type="ARBA" id="ARBA00023136"/>
    </source>
</evidence>
<comment type="catalytic activity">
    <reaction evidence="19">
        <text>L-glutamate(out) = L-glutamate(in)</text>
        <dbReference type="Rhea" id="RHEA:66336"/>
        <dbReference type="ChEBI" id="CHEBI:29985"/>
    </reaction>
    <physiologicalReaction direction="left-to-right" evidence="19">
        <dbReference type="Rhea" id="RHEA:66337"/>
    </physiologicalReaction>
</comment>
<evidence type="ECO:0000256" key="13">
    <source>
        <dbReference type="ARBA" id="ARBA00023228"/>
    </source>
</evidence>
<evidence type="ECO:0000256" key="22">
    <source>
        <dbReference type="ARBA" id="ARBA00069713"/>
    </source>
</evidence>
<keyword evidence="7 26" id="KW-0812">Transmembrane</keyword>
<evidence type="ECO:0000256" key="1">
    <source>
        <dbReference type="ARBA" id="ARBA00004432"/>
    </source>
</evidence>
<dbReference type="Gene3D" id="1.20.1250.20">
    <property type="entry name" value="MFS general substrate transporter like domains"/>
    <property type="match status" value="2"/>
</dbReference>
<accession>A0A6J8CQI2</accession>
<evidence type="ECO:0000256" key="7">
    <source>
        <dbReference type="ARBA" id="ARBA00022692"/>
    </source>
</evidence>
<evidence type="ECO:0000256" key="19">
    <source>
        <dbReference type="ARBA" id="ARBA00051447"/>
    </source>
</evidence>
<evidence type="ECO:0000259" key="27">
    <source>
        <dbReference type="PROSITE" id="PS50850"/>
    </source>
</evidence>
<comment type="catalytic activity">
    <reaction evidence="18">
        <text>N-acetyl-L-aspartyl-L-glutamate(out) = N-acetyl-L-aspartyl-L-glutamate(in)</text>
        <dbReference type="Rhea" id="RHEA:72599"/>
        <dbReference type="ChEBI" id="CHEBI:76931"/>
    </reaction>
    <physiologicalReaction direction="left-to-right" evidence="18">
        <dbReference type="Rhea" id="RHEA:72600"/>
    </physiologicalReaction>
</comment>
<protein>
    <recommendedName>
        <fullName evidence="22">Sialin</fullName>
    </recommendedName>
    <alternativeName>
        <fullName evidence="25">H(+)/nitrate cotransporter</fullName>
    </alternativeName>
    <alternativeName>
        <fullName evidence="23">H(+)/sialic acid cotransporter</fullName>
    </alternativeName>
    <alternativeName>
        <fullName evidence="24">Vesicular excitatory amino acid transporter</fullName>
    </alternativeName>
</protein>
<keyword evidence="10" id="KW-0770">Synapse</keyword>
<feature type="transmembrane region" description="Helical" evidence="26">
    <location>
        <begin position="512"/>
        <end position="531"/>
    </location>
</feature>
<keyword evidence="29" id="KW-1185">Reference proteome</keyword>